<evidence type="ECO:0000313" key="1">
    <source>
        <dbReference type="EMBL" id="KAH7119531.1"/>
    </source>
</evidence>
<dbReference type="AlphaFoldDB" id="A0A9P9DJ10"/>
<comment type="caution">
    <text evidence="1">The sequence shown here is derived from an EMBL/GenBank/DDBJ whole genome shotgun (WGS) entry which is preliminary data.</text>
</comment>
<proteinExistence type="predicted"/>
<name>A0A9P9DJ10_9PLEO</name>
<dbReference type="Gene3D" id="3.30.420.10">
    <property type="entry name" value="Ribonuclease H-like superfamily/Ribonuclease H"/>
    <property type="match status" value="1"/>
</dbReference>
<organism evidence="1 2">
    <name type="scientific">Dendryphion nanum</name>
    <dbReference type="NCBI Taxonomy" id="256645"/>
    <lineage>
        <taxon>Eukaryota</taxon>
        <taxon>Fungi</taxon>
        <taxon>Dikarya</taxon>
        <taxon>Ascomycota</taxon>
        <taxon>Pezizomycotina</taxon>
        <taxon>Dothideomycetes</taxon>
        <taxon>Pleosporomycetidae</taxon>
        <taxon>Pleosporales</taxon>
        <taxon>Torulaceae</taxon>
        <taxon>Dendryphion</taxon>
    </lineage>
</organism>
<dbReference type="OrthoDB" id="3695406at2759"/>
<gene>
    <name evidence="1" type="ORF">B0J11DRAFT_398190</name>
</gene>
<evidence type="ECO:0000313" key="2">
    <source>
        <dbReference type="Proteomes" id="UP000700596"/>
    </source>
</evidence>
<dbReference type="Proteomes" id="UP000700596">
    <property type="component" value="Unassembled WGS sequence"/>
</dbReference>
<sequence>VATEKPLLSEKNRREGLEWAHAHVNGTDWQWARVIWTYECSITCGSHGQVY</sequence>
<keyword evidence="2" id="KW-1185">Reference proteome</keyword>
<protein>
    <submittedName>
        <fullName evidence="1">Uncharacterized protein</fullName>
    </submittedName>
</protein>
<feature type="non-terminal residue" evidence="1">
    <location>
        <position position="51"/>
    </location>
</feature>
<reference evidence="1" key="1">
    <citation type="journal article" date="2021" name="Nat. Commun.">
        <title>Genetic determinants of endophytism in the Arabidopsis root mycobiome.</title>
        <authorList>
            <person name="Mesny F."/>
            <person name="Miyauchi S."/>
            <person name="Thiergart T."/>
            <person name="Pickel B."/>
            <person name="Atanasova L."/>
            <person name="Karlsson M."/>
            <person name="Huettel B."/>
            <person name="Barry K.W."/>
            <person name="Haridas S."/>
            <person name="Chen C."/>
            <person name="Bauer D."/>
            <person name="Andreopoulos W."/>
            <person name="Pangilinan J."/>
            <person name="LaButti K."/>
            <person name="Riley R."/>
            <person name="Lipzen A."/>
            <person name="Clum A."/>
            <person name="Drula E."/>
            <person name="Henrissat B."/>
            <person name="Kohler A."/>
            <person name="Grigoriev I.V."/>
            <person name="Martin F.M."/>
            <person name="Hacquard S."/>
        </authorList>
    </citation>
    <scope>NUCLEOTIDE SEQUENCE</scope>
    <source>
        <strain evidence="1">MPI-CAGE-CH-0243</strain>
    </source>
</reference>
<accession>A0A9P9DJ10</accession>
<dbReference type="EMBL" id="JAGMWT010000011">
    <property type="protein sequence ID" value="KAH7119531.1"/>
    <property type="molecule type" value="Genomic_DNA"/>
</dbReference>
<dbReference type="GO" id="GO:0003676">
    <property type="term" value="F:nucleic acid binding"/>
    <property type="evidence" value="ECO:0007669"/>
    <property type="project" value="InterPro"/>
</dbReference>
<dbReference type="InterPro" id="IPR036397">
    <property type="entry name" value="RNaseH_sf"/>
</dbReference>
<feature type="non-terminal residue" evidence="1">
    <location>
        <position position="1"/>
    </location>
</feature>